<dbReference type="EMBL" id="JAGKQH010000004">
    <property type="protein sequence ID" value="KAG6600177.1"/>
    <property type="molecule type" value="Genomic_DNA"/>
</dbReference>
<gene>
    <name evidence="2" type="ORF">SDJN03_05410</name>
</gene>
<name>A0AAV6NLQ2_9ROSI</name>
<keyword evidence="3" id="KW-1185">Reference proteome</keyword>
<evidence type="ECO:0000313" key="3">
    <source>
        <dbReference type="Proteomes" id="UP000685013"/>
    </source>
</evidence>
<dbReference type="Proteomes" id="UP000685013">
    <property type="component" value="Chromosome 4"/>
</dbReference>
<protein>
    <submittedName>
        <fullName evidence="2">Uncharacterized protein</fullName>
    </submittedName>
</protein>
<feature type="chain" id="PRO_5043349869" evidence="1">
    <location>
        <begin position="29"/>
        <end position="71"/>
    </location>
</feature>
<sequence>MVSLKMISFVLKLLVCFALLLIASPISAMDNTPRIRKMGMEYKLVGKAVVVAKPVRQLSADSPWGGGYHIP</sequence>
<evidence type="ECO:0000256" key="1">
    <source>
        <dbReference type="SAM" id="SignalP"/>
    </source>
</evidence>
<keyword evidence="1" id="KW-0732">Signal</keyword>
<dbReference type="AlphaFoldDB" id="A0AAV6NLQ2"/>
<reference evidence="2 3" key="1">
    <citation type="journal article" date="2021" name="Hortic Res">
        <title>The domestication of Cucurbita argyrosperma as revealed by the genome of its wild relative.</title>
        <authorList>
            <person name="Barrera-Redondo J."/>
            <person name="Sanchez-de la Vega G."/>
            <person name="Aguirre-Liguori J.A."/>
            <person name="Castellanos-Morales G."/>
            <person name="Gutierrez-Guerrero Y.T."/>
            <person name="Aguirre-Dugua X."/>
            <person name="Aguirre-Planter E."/>
            <person name="Tenaillon M.I."/>
            <person name="Lira-Saade R."/>
            <person name="Eguiarte L.E."/>
        </authorList>
    </citation>
    <scope>NUCLEOTIDE SEQUENCE [LARGE SCALE GENOMIC DNA]</scope>
    <source>
        <strain evidence="2">JBR-2021</strain>
    </source>
</reference>
<proteinExistence type="predicted"/>
<accession>A0AAV6NLQ2</accession>
<comment type="caution">
    <text evidence="2">The sequence shown here is derived from an EMBL/GenBank/DDBJ whole genome shotgun (WGS) entry which is preliminary data.</text>
</comment>
<evidence type="ECO:0000313" key="2">
    <source>
        <dbReference type="EMBL" id="KAG6600177.1"/>
    </source>
</evidence>
<organism evidence="2 3">
    <name type="scientific">Cucurbita argyrosperma subsp. sororia</name>
    <dbReference type="NCBI Taxonomy" id="37648"/>
    <lineage>
        <taxon>Eukaryota</taxon>
        <taxon>Viridiplantae</taxon>
        <taxon>Streptophyta</taxon>
        <taxon>Embryophyta</taxon>
        <taxon>Tracheophyta</taxon>
        <taxon>Spermatophyta</taxon>
        <taxon>Magnoliopsida</taxon>
        <taxon>eudicotyledons</taxon>
        <taxon>Gunneridae</taxon>
        <taxon>Pentapetalae</taxon>
        <taxon>rosids</taxon>
        <taxon>fabids</taxon>
        <taxon>Cucurbitales</taxon>
        <taxon>Cucurbitaceae</taxon>
        <taxon>Cucurbiteae</taxon>
        <taxon>Cucurbita</taxon>
    </lineage>
</organism>
<feature type="signal peptide" evidence="1">
    <location>
        <begin position="1"/>
        <end position="28"/>
    </location>
</feature>
<feature type="non-terminal residue" evidence="2">
    <location>
        <position position="1"/>
    </location>
</feature>